<accession>A0ABQ9G2X0</accession>
<dbReference type="Proteomes" id="UP001159363">
    <property type="component" value="Chromosome 16"/>
</dbReference>
<feature type="region of interest" description="Disordered" evidence="1">
    <location>
        <begin position="552"/>
        <end position="604"/>
    </location>
</feature>
<proteinExistence type="predicted"/>
<protein>
    <submittedName>
        <fullName evidence="2">Uncharacterized protein</fullName>
    </submittedName>
</protein>
<dbReference type="EMBL" id="JARBHB010000017">
    <property type="protein sequence ID" value="KAJ8865737.1"/>
    <property type="molecule type" value="Genomic_DNA"/>
</dbReference>
<reference evidence="2 3" key="1">
    <citation type="submission" date="2023-02" db="EMBL/GenBank/DDBJ databases">
        <title>LHISI_Scaffold_Assembly.</title>
        <authorList>
            <person name="Stuart O.P."/>
            <person name="Cleave R."/>
            <person name="Magrath M.J.L."/>
            <person name="Mikheyev A.S."/>
        </authorList>
    </citation>
    <scope>NUCLEOTIDE SEQUENCE [LARGE SCALE GENOMIC DNA]</scope>
    <source>
        <strain evidence="2">Daus_M_001</strain>
        <tissue evidence="2">Leg muscle</tissue>
    </source>
</reference>
<name>A0ABQ9G2X0_9NEOP</name>
<sequence length="856" mass="94249">MKSLVTSCSAANPALRQHPVKGIREQLGANQRSLRSPNPHVVPVHLTMCMERVKKRGSDTGDSYTHAWRLIAPTRKACTLTWHDLRTNGLRHRTRRDERFKTALDIEVLRADEVRWKRETPEETRLQAASSGSTSTCEDPGDGRPRIEPGSPRWWAIDNLTRNLPIVGRTVAKLPWLYGNKFPIRDISERVNIIEENLRSYQVSRGSREIMGREYTVCGAKVVRRLDYSPPPRRTGFSLVEIVADEATGCRGFLEDLPFPPPLHSGAGPHSPRFPLMLRAAQISPLTHTHTRTWLRRSPPTTAIRARSPPGSHVGIVLDNAACRRVFSGYFRSPLAFHRRSILRSHFMSSPGMMGTYGSQLDSPLLGEGCLALSSLPTRWFIPDVSNLMASAVASYEFYTSLASPVICENTAALSVNCRRSCAGCVLDYTGLVDSTCKLLNVSVVSISCSSETTTERKFRTIEWAVCSRQHVRNTTHDVIVAYPYFDFQKGMGGLAPQGRRDDMLDDSIGERPPRTYVPEDIKPVRASPADTYWQLTCSPLVFRFIEEIGGKRPNSATSPTREAPKHLSGYRRHQSAGVARSPQDSVEEVGPPRTLRSKCKIPSVSQPGRDACFTVRQNHRRGSQHFTTSGALLGLYLPFGCRVGRRRARPSPSTVAVLGVEAGDHGLEVLLAGVSSVPREQDDRVPAIAPTSYTAPPSLATFLVNFILHSGFSHVGVVPDDAVGRRFFSGISRFPRPLSFRRCSILTSITLVGSRDLDAEKRGLYKDGMLYKSAIATTRRVLNGRVGTRLCTVANDDDVVGVLLLVVGAIGVADIVDVSKVQEVAEELVGLACSGVRHETSPGAKAKPSLGLLED</sequence>
<organism evidence="2 3">
    <name type="scientific">Dryococelus australis</name>
    <dbReference type="NCBI Taxonomy" id="614101"/>
    <lineage>
        <taxon>Eukaryota</taxon>
        <taxon>Metazoa</taxon>
        <taxon>Ecdysozoa</taxon>
        <taxon>Arthropoda</taxon>
        <taxon>Hexapoda</taxon>
        <taxon>Insecta</taxon>
        <taxon>Pterygota</taxon>
        <taxon>Neoptera</taxon>
        <taxon>Polyneoptera</taxon>
        <taxon>Phasmatodea</taxon>
        <taxon>Verophasmatodea</taxon>
        <taxon>Anareolatae</taxon>
        <taxon>Phasmatidae</taxon>
        <taxon>Eurycanthinae</taxon>
        <taxon>Dryococelus</taxon>
    </lineage>
</organism>
<evidence type="ECO:0000313" key="2">
    <source>
        <dbReference type="EMBL" id="KAJ8865737.1"/>
    </source>
</evidence>
<feature type="compositionally biased region" description="Polar residues" evidence="1">
    <location>
        <begin position="127"/>
        <end position="137"/>
    </location>
</feature>
<evidence type="ECO:0000256" key="1">
    <source>
        <dbReference type="SAM" id="MobiDB-lite"/>
    </source>
</evidence>
<comment type="caution">
    <text evidence="2">The sequence shown here is derived from an EMBL/GenBank/DDBJ whole genome shotgun (WGS) entry which is preliminary data.</text>
</comment>
<gene>
    <name evidence="2" type="ORF">PR048_033258</name>
</gene>
<keyword evidence="3" id="KW-1185">Reference proteome</keyword>
<feature type="region of interest" description="Disordered" evidence="1">
    <location>
        <begin position="120"/>
        <end position="150"/>
    </location>
</feature>
<evidence type="ECO:0000313" key="3">
    <source>
        <dbReference type="Proteomes" id="UP001159363"/>
    </source>
</evidence>